<accession>A0A1F6C3Y1</accession>
<comment type="caution">
    <text evidence="3">The sequence shown here is derived from an EMBL/GenBank/DDBJ whole genome shotgun (WGS) entry which is preliminary data.</text>
</comment>
<reference evidence="3 4" key="1">
    <citation type="journal article" date="2016" name="Nat. Commun.">
        <title>Thousands of microbial genomes shed light on interconnected biogeochemical processes in an aquifer system.</title>
        <authorList>
            <person name="Anantharaman K."/>
            <person name="Brown C.T."/>
            <person name="Hug L.A."/>
            <person name="Sharon I."/>
            <person name="Castelle C.J."/>
            <person name="Probst A.J."/>
            <person name="Thomas B.C."/>
            <person name="Singh A."/>
            <person name="Wilkins M.J."/>
            <person name="Karaoz U."/>
            <person name="Brodie E.L."/>
            <person name="Williams K.H."/>
            <person name="Hubbard S.S."/>
            <person name="Banfield J.F."/>
        </authorList>
    </citation>
    <scope>NUCLEOTIDE SEQUENCE [LARGE SCALE GENOMIC DNA]</scope>
    <source>
        <strain evidence="4">RIFCSPLOWO2_12_FULL_64_10</strain>
    </source>
</reference>
<sequence length="403" mass="45307">MLDLSAVKRQIDRMASDQKRIQNDFFERIDLSVHEARGWSDDWKALSHDVDVSRTSWLVARLSGPPDAACPAPPRPRQLTVIAADGSQIFPDRHEISSCYLLNIGYVVLHYGTGERPTLSSRPFLYYREEDLYEEWEGRRTAVTRESVGIRRGALEFTFLADLSVKAREEGRSVVGLSDGTLILWSLEGRPPDLRAATLRTYLDAFEQMRQARVPVAGYISSPGSADVINALRVGLCPEEPTNCDRCPYKTDRRERPPEIDRGPAPLPCSPIEGVTDDLLFARLLKPGERSGVFRSQSRILNDYGPHRIGFFYLHTGAEIARVEVPQWVADDPELLDLTHACAVDQAEKGKGYPIVLSEAHEKAVVRGADRDLFYKFLRDTFVQNDIRAEISLKSLKKLAATV</sequence>
<dbReference type="EMBL" id="MFKF01000426">
    <property type="protein sequence ID" value="OGG43773.1"/>
    <property type="molecule type" value="Genomic_DNA"/>
</dbReference>
<protein>
    <recommendedName>
        <fullName evidence="2">NurA domain-containing protein</fullName>
    </recommendedName>
</protein>
<gene>
    <name evidence="3" type="ORF">A3F84_13415</name>
</gene>
<dbReference type="Proteomes" id="UP000178606">
    <property type="component" value="Unassembled WGS sequence"/>
</dbReference>
<dbReference type="SMART" id="SM00933">
    <property type="entry name" value="NurA"/>
    <property type="match status" value="1"/>
</dbReference>
<feature type="domain" description="NurA" evidence="2">
    <location>
        <begin position="79"/>
        <end position="366"/>
    </location>
</feature>
<dbReference type="AlphaFoldDB" id="A0A1F6C3Y1"/>
<evidence type="ECO:0000313" key="3">
    <source>
        <dbReference type="EMBL" id="OGG43773.1"/>
    </source>
</evidence>
<dbReference type="Pfam" id="PF09376">
    <property type="entry name" value="NurA"/>
    <property type="match status" value="1"/>
</dbReference>
<organism evidence="3 4">
    <name type="scientific">Handelsmanbacteria sp. (strain RIFCSPLOWO2_12_FULL_64_10)</name>
    <dbReference type="NCBI Taxonomy" id="1817868"/>
    <lineage>
        <taxon>Bacteria</taxon>
        <taxon>Candidatus Handelsmaniibacteriota</taxon>
    </lineage>
</organism>
<feature type="region of interest" description="Disordered" evidence="1">
    <location>
        <begin position="248"/>
        <end position="268"/>
    </location>
</feature>
<name>A0A1F6C3Y1_HANXR</name>
<feature type="compositionally biased region" description="Basic and acidic residues" evidence="1">
    <location>
        <begin position="248"/>
        <end position="262"/>
    </location>
</feature>
<proteinExistence type="predicted"/>
<evidence type="ECO:0000259" key="2">
    <source>
        <dbReference type="SMART" id="SM00933"/>
    </source>
</evidence>
<evidence type="ECO:0000313" key="4">
    <source>
        <dbReference type="Proteomes" id="UP000178606"/>
    </source>
</evidence>
<dbReference type="InterPro" id="IPR018977">
    <property type="entry name" value="NurA_domain"/>
</dbReference>
<evidence type="ECO:0000256" key="1">
    <source>
        <dbReference type="SAM" id="MobiDB-lite"/>
    </source>
</evidence>